<feature type="domain" description="PucR C-terminal helix-turn-helix" evidence="1">
    <location>
        <begin position="295"/>
        <end position="345"/>
    </location>
</feature>
<comment type="caution">
    <text evidence="2">The sequence shown here is derived from an EMBL/GenBank/DDBJ whole genome shotgun (WGS) entry which is preliminary data.</text>
</comment>
<dbReference type="InterPro" id="IPR042070">
    <property type="entry name" value="PucR_C-HTH_sf"/>
</dbReference>
<evidence type="ECO:0000313" key="2">
    <source>
        <dbReference type="EMBL" id="GAA0994041.1"/>
    </source>
</evidence>
<dbReference type="Gene3D" id="1.10.10.2840">
    <property type="entry name" value="PucR C-terminal helix-turn-helix domain"/>
    <property type="match status" value="1"/>
</dbReference>
<evidence type="ECO:0000313" key="3">
    <source>
        <dbReference type="Proteomes" id="UP001500033"/>
    </source>
</evidence>
<dbReference type="Pfam" id="PF13556">
    <property type="entry name" value="HTH_30"/>
    <property type="match status" value="1"/>
</dbReference>
<name>A0ABN1SKG8_9ACTN</name>
<accession>A0ABN1SKG8</accession>
<proteinExistence type="predicted"/>
<keyword evidence="3" id="KW-1185">Reference proteome</keyword>
<dbReference type="EMBL" id="BAAAIE010000065">
    <property type="protein sequence ID" value="GAA0994041.1"/>
    <property type="molecule type" value="Genomic_DNA"/>
</dbReference>
<sequence>MNSQGPASTKQPDESTITAFFDTQLFEGADLDRLIERAALFMRAAVGRVRDDGGGVARKGCGALTPVGSPLTAFSVPVVGSGGRVWVDGLPEPTARHFLNRLSAAVSIIERWGAALTHTESEPISVLINGTSSEAAHESALTRLGITRDTEIRVLLCSGPGAGVEHFAEAVADTQKIVARTDHQGKAVLLLMADGADGVTVPGVPVDVRAAYSRIVPAARTREAYVNAHDAYLFTRPSPHDRGPYQPIHGVLIDGARLTGLAALCRLSHDEIDAVPEVGVLAGLFEQYGEQILLVLEAYAITGSLRKAAAQVYLHHNSVAYWVQKAEAELGYSLAEPNRRAQFFVTVCLYRLWRQQDERV</sequence>
<dbReference type="InterPro" id="IPR025736">
    <property type="entry name" value="PucR_C-HTH_dom"/>
</dbReference>
<organism evidence="2 3">
    <name type="scientific">Streptomyces rhizosphaericus</name>
    <dbReference type="NCBI Taxonomy" id="114699"/>
    <lineage>
        <taxon>Bacteria</taxon>
        <taxon>Bacillati</taxon>
        <taxon>Actinomycetota</taxon>
        <taxon>Actinomycetes</taxon>
        <taxon>Kitasatosporales</taxon>
        <taxon>Streptomycetaceae</taxon>
        <taxon>Streptomyces</taxon>
        <taxon>Streptomyces violaceusniger group</taxon>
    </lineage>
</organism>
<protein>
    <submittedName>
        <fullName evidence="2">Helix-turn-helix domain-containing protein</fullName>
    </submittedName>
</protein>
<evidence type="ECO:0000259" key="1">
    <source>
        <dbReference type="Pfam" id="PF13556"/>
    </source>
</evidence>
<reference evidence="2 3" key="1">
    <citation type="journal article" date="2019" name="Int. J. Syst. Evol. Microbiol.">
        <title>The Global Catalogue of Microorganisms (GCM) 10K type strain sequencing project: providing services to taxonomists for standard genome sequencing and annotation.</title>
        <authorList>
            <consortium name="The Broad Institute Genomics Platform"/>
            <consortium name="The Broad Institute Genome Sequencing Center for Infectious Disease"/>
            <person name="Wu L."/>
            <person name="Ma J."/>
        </authorList>
    </citation>
    <scope>NUCLEOTIDE SEQUENCE [LARGE SCALE GENOMIC DNA]</scope>
    <source>
        <strain evidence="2 3">JCM 11445</strain>
    </source>
</reference>
<dbReference type="Proteomes" id="UP001500033">
    <property type="component" value="Unassembled WGS sequence"/>
</dbReference>
<gene>
    <name evidence="2" type="ORF">GCM10009576_074780</name>
</gene>